<dbReference type="InterPro" id="IPR013083">
    <property type="entry name" value="Znf_RING/FYVE/PHD"/>
</dbReference>
<dbReference type="EMBL" id="GBRD01005489">
    <property type="protein sequence ID" value="JAG60332.1"/>
    <property type="molecule type" value="Transcribed_RNA"/>
</dbReference>
<evidence type="ECO:0000256" key="1">
    <source>
        <dbReference type="ARBA" id="ARBA00008278"/>
    </source>
</evidence>
<dbReference type="InterPro" id="IPR047540">
    <property type="entry name" value="BRcat_RBR_RNF31-like"/>
</dbReference>
<feature type="compositionally biased region" description="Basic and acidic residues" evidence="9">
    <location>
        <begin position="1232"/>
        <end position="1250"/>
    </location>
</feature>
<feature type="compositionally biased region" description="Basic and acidic residues" evidence="9">
    <location>
        <begin position="487"/>
        <end position="497"/>
    </location>
</feature>
<feature type="region of interest" description="Disordered" evidence="9">
    <location>
        <begin position="597"/>
        <end position="786"/>
    </location>
</feature>
<feature type="compositionally biased region" description="Basic and acidic residues" evidence="9">
    <location>
        <begin position="430"/>
        <end position="475"/>
    </location>
</feature>
<dbReference type="Pfam" id="PF01485">
    <property type="entry name" value="IBR"/>
    <property type="match status" value="1"/>
</dbReference>
<dbReference type="InterPro" id="IPR026254">
    <property type="entry name" value="RNF31-like"/>
</dbReference>
<keyword evidence="4" id="KW-0677">Repeat</keyword>
<reference evidence="14" key="1">
    <citation type="submission" date="2014-09" db="EMBL/GenBank/DDBJ databases">
        <authorList>
            <person name="Magalhaes I.L.F."/>
            <person name="Oliveira U."/>
            <person name="Santos F.R."/>
            <person name="Vidigal T.H.D.A."/>
            <person name="Brescovit A.D."/>
            <person name="Santos A.J."/>
        </authorList>
    </citation>
    <scope>NUCLEOTIDE SEQUENCE</scope>
</reference>
<evidence type="ECO:0000256" key="3">
    <source>
        <dbReference type="ARBA" id="ARBA00022723"/>
    </source>
</evidence>
<feature type="compositionally biased region" description="Acidic residues" evidence="9">
    <location>
        <begin position="540"/>
        <end position="550"/>
    </location>
</feature>
<dbReference type="InterPro" id="IPR000315">
    <property type="entry name" value="Znf_B-box"/>
</dbReference>
<dbReference type="PROSITE" id="PS51873">
    <property type="entry name" value="TRIAD"/>
    <property type="match status" value="1"/>
</dbReference>
<dbReference type="CDD" id="cd19815">
    <property type="entry name" value="Bbox1_HOIP"/>
    <property type="match status" value="1"/>
</dbReference>
<dbReference type="Gene3D" id="2.30.30.380">
    <property type="entry name" value="Zn-finger domain of Sec23/24"/>
    <property type="match status" value="1"/>
</dbReference>
<feature type="compositionally biased region" description="Low complexity" evidence="9">
    <location>
        <begin position="1296"/>
        <end position="1312"/>
    </location>
</feature>
<proteinExistence type="inferred from homology"/>
<feature type="compositionally biased region" description="Basic residues" evidence="9">
    <location>
        <begin position="1854"/>
        <end position="1873"/>
    </location>
</feature>
<feature type="region of interest" description="Disordered" evidence="9">
    <location>
        <begin position="1704"/>
        <end position="1744"/>
    </location>
</feature>
<evidence type="ECO:0000256" key="8">
    <source>
        <dbReference type="PROSITE-ProRule" id="PRU00322"/>
    </source>
</evidence>
<dbReference type="InterPro" id="IPR041031">
    <property type="entry name" value="RNF31_C"/>
</dbReference>
<dbReference type="PROSITE" id="PS50199">
    <property type="entry name" value="ZF_RANBP2_2"/>
    <property type="match status" value="1"/>
</dbReference>
<evidence type="ECO:0000259" key="12">
    <source>
        <dbReference type="PROSITE" id="PS50199"/>
    </source>
</evidence>
<feature type="compositionally biased region" description="Basic and acidic residues" evidence="9">
    <location>
        <begin position="656"/>
        <end position="680"/>
    </location>
</feature>
<feature type="domain" description="RING-type" evidence="10">
    <location>
        <begin position="1967"/>
        <end position="2016"/>
    </location>
</feature>
<feature type="compositionally biased region" description="Polar residues" evidence="9">
    <location>
        <begin position="311"/>
        <end position="320"/>
    </location>
</feature>
<dbReference type="GO" id="GO:0070530">
    <property type="term" value="F:K63-linked polyubiquitin modification-dependent protein binding"/>
    <property type="evidence" value="ECO:0007669"/>
    <property type="project" value="TreeGrafter"/>
</dbReference>
<evidence type="ECO:0000256" key="2">
    <source>
        <dbReference type="ARBA" id="ARBA00022679"/>
    </source>
</evidence>
<feature type="compositionally biased region" description="Acidic residues" evidence="9">
    <location>
        <begin position="373"/>
        <end position="383"/>
    </location>
</feature>
<feature type="compositionally biased region" description="Low complexity" evidence="9">
    <location>
        <begin position="757"/>
        <end position="769"/>
    </location>
</feature>
<dbReference type="PROSITE" id="PS01358">
    <property type="entry name" value="ZF_RANBP2_1"/>
    <property type="match status" value="1"/>
</dbReference>
<dbReference type="InterPro" id="IPR002867">
    <property type="entry name" value="IBR_dom"/>
</dbReference>
<feature type="compositionally biased region" description="Basic and acidic residues" evidence="9">
    <location>
        <begin position="703"/>
        <end position="724"/>
    </location>
</feature>
<dbReference type="InterPro" id="IPR044066">
    <property type="entry name" value="TRIAD_supradom"/>
</dbReference>
<protein>
    <submittedName>
        <fullName evidence="14">Uncharacterized protein</fullName>
    </submittedName>
</protein>
<dbReference type="PANTHER" id="PTHR16004:SF2">
    <property type="entry name" value="E3 UBIQUITIN-PROTEIN LIGASE LUBEL"/>
    <property type="match status" value="1"/>
</dbReference>
<feature type="region of interest" description="Disordered" evidence="9">
    <location>
        <begin position="141"/>
        <end position="222"/>
    </location>
</feature>
<dbReference type="CDD" id="cd20351">
    <property type="entry name" value="Rcat_RBR_HOIP"/>
    <property type="match status" value="1"/>
</dbReference>
<evidence type="ECO:0000256" key="4">
    <source>
        <dbReference type="ARBA" id="ARBA00022737"/>
    </source>
</evidence>
<feature type="compositionally biased region" description="Polar residues" evidence="9">
    <location>
        <begin position="681"/>
        <end position="693"/>
    </location>
</feature>
<evidence type="ECO:0000256" key="6">
    <source>
        <dbReference type="ARBA" id="ARBA00022786"/>
    </source>
</evidence>
<dbReference type="InterPro" id="IPR032065">
    <property type="entry name" value="RNF31-UBA"/>
</dbReference>
<evidence type="ECO:0000313" key="14">
    <source>
        <dbReference type="EMBL" id="JAG60332.1"/>
    </source>
</evidence>
<feature type="domain" description="B box-type" evidence="11">
    <location>
        <begin position="93"/>
        <end position="139"/>
    </location>
</feature>
<dbReference type="Gene3D" id="3.30.40.10">
    <property type="entry name" value="Zinc/RING finger domain, C3HC4 (zinc finger)"/>
    <property type="match status" value="1"/>
</dbReference>
<evidence type="ECO:0000256" key="5">
    <source>
        <dbReference type="ARBA" id="ARBA00022771"/>
    </source>
</evidence>
<dbReference type="SUPFAM" id="SSF57850">
    <property type="entry name" value="RING/U-box"/>
    <property type="match status" value="3"/>
</dbReference>
<feature type="compositionally biased region" description="Pro residues" evidence="9">
    <location>
        <begin position="53"/>
        <end position="63"/>
    </location>
</feature>
<dbReference type="Pfam" id="PF22191">
    <property type="entry name" value="IBR_1"/>
    <property type="match status" value="1"/>
</dbReference>
<dbReference type="PROSITE" id="PS50119">
    <property type="entry name" value="ZF_BBOX"/>
    <property type="match status" value="1"/>
</dbReference>
<dbReference type="GO" id="GO:0061630">
    <property type="term" value="F:ubiquitin protein ligase activity"/>
    <property type="evidence" value="ECO:0007669"/>
    <property type="project" value="TreeGrafter"/>
</dbReference>
<evidence type="ECO:0000259" key="10">
    <source>
        <dbReference type="PROSITE" id="PS50089"/>
    </source>
</evidence>
<feature type="compositionally biased region" description="Pro residues" evidence="9">
    <location>
        <begin position="169"/>
        <end position="178"/>
    </location>
</feature>
<keyword evidence="3" id="KW-0479">Metal-binding</keyword>
<feature type="compositionally biased region" description="Polar residues" evidence="9">
    <location>
        <begin position="1"/>
        <end position="15"/>
    </location>
</feature>
<feature type="region of interest" description="Disordered" evidence="9">
    <location>
        <begin position="1440"/>
        <end position="1474"/>
    </location>
</feature>
<feature type="compositionally biased region" description="Polar residues" evidence="9">
    <location>
        <begin position="807"/>
        <end position="822"/>
    </location>
</feature>
<feature type="region of interest" description="Disordered" evidence="9">
    <location>
        <begin position="1184"/>
        <end position="1250"/>
    </location>
</feature>
<feature type="compositionally biased region" description="Polar residues" evidence="9">
    <location>
        <begin position="1887"/>
        <end position="1901"/>
    </location>
</feature>
<feature type="compositionally biased region" description="Basic and acidic residues" evidence="9">
    <location>
        <begin position="1661"/>
        <end position="1673"/>
    </location>
</feature>
<dbReference type="SMART" id="SM00647">
    <property type="entry name" value="IBR"/>
    <property type="match status" value="2"/>
</dbReference>
<feature type="region of interest" description="Disordered" evidence="9">
    <location>
        <begin position="1807"/>
        <end position="1903"/>
    </location>
</feature>
<accession>A0A0K8T475</accession>
<name>A0A0K8T475_LYGHE</name>
<dbReference type="GO" id="GO:0008270">
    <property type="term" value="F:zinc ion binding"/>
    <property type="evidence" value="ECO:0007669"/>
    <property type="project" value="UniProtKB-KW"/>
</dbReference>
<feature type="region of interest" description="Disordered" evidence="9">
    <location>
        <begin position="304"/>
        <end position="550"/>
    </location>
</feature>
<feature type="compositionally biased region" description="Acidic residues" evidence="9">
    <location>
        <begin position="1222"/>
        <end position="1231"/>
    </location>
</feature>
<feature type="compositionally biased region" description="Acidic residues" evidence="9">
    <location>
        <begin position="1313"/>
        <end position="1326"/>
    </location>
</feature>
<feature type="compositionally biased region" description="Basic and acidic residues" evidence="9">
    <location>
        <begin position="1327"/>
        <end position="1336"/>
    </location>
</feature>
<feature type="region of interest" description="Disordered" evidence="9">
    <location>
        <begin position="1647"/>
        <end position="1691"/>
    </location>
</feature>
<comment type="similarity">
    <text evidence="1">Belongs to the RBR family.</text>
</comment>
<dbReference type="GO" id="GO:0097039">
    <property type="term" value="P:protein linear polyubiquitination"/>
    <property type="evidence" value="ECO:0007669"/>
    <property type="project" value="TreeGrafter"/>
</dbReference>
<feature type="non-terminal residue" evidence="14">
    <location>
        <position position="1"/>
    </location>
</feature>
<dbReference type="PANTHER" id="PTHR16004">
    <property type="entry name" value="RING FINGER PROTEIN 31-RELATED"/>
    <property type="match status" value="1"/>
</dbReference>
<feature type="region of interest" description="Disordered" evidence="9">
    <location>
        <begin position="1279"/>
        <end position="1391"/>
    </location>
</feature>
<sequence length="2325" mass="260527">LGSRVATSGSPSRNAIMQKRTGWSQPAPANLNQSSRLRSARPMPAWMQVSRGGPPPPPPPPDEQPIDPDYEVIDFGNNAQIYSNTTAPNGNNKSGKRCDLCGSSAPAVRCVQCTQNFCLSCDHMYHRHPKRQAHIRKELQDSKIRPPLPPKGESTPAPVPPPRRNKNGRPPPARPAAPPLQRDQEVKSPAVLNSLKRALPSRPMPSPPFLPMQNGMEPSPLQPAPPPLNPLDPHNHLGNMGASEWDVNRRARAGSFSRGASPGFTPMMHAQSMAQLNSPCPSCHFHGPTPPPMSPWGNMDPWGTWGAMPPWQSQNFLNQPSGRVGNRRGSMRRRRETSSGSDEEDDRMSRRGGSRRKVSPAPSRRSRAPPSDYESEEGEEEDTWEPRQRGTLSRRTSLVDVNRSPNRRERDDDTVSVSGRRFSHATMSRAQKDRRYEDDKSVRNRRNTIDKIQYADDNRMGNRGHRVSDSEESPRETNNSLRRKSSRRSEQLSDSGRRRVSPARSYYNENPSDSPYEEDFPQKPPVEPEVIENTQKSFEPEEEPDTEWDPVPDFEWDCEHCTFVNSPGTRVCIVCCKTNPKPKKHVEAPITKVTEKMKSTTLERTGSTRRNLDAYQERQKQNGVLEDRKQERPRQKQEAYIDRQLRHQESSNSNRPIERELDRFQGRESFEDRIQERSYQKQESNQDTNQRPQSVVARQESFNSKRMDRDDRFQERVRTPEKHARGTSPMTSKRAQEPTRIPDSRSPGVRTPDTKTSDSSSYSSRNVTSKGTSPPPQSISTQTYEAPLKLKRATSLADYSEWRAPQRTYSRQSLLSDTQSLPVTPPKGRSPERFPDLAGPDVRREPEPLQPRRRAGSQPPEYISTLVQKQVKQGLEMVKLLREAEEQKFSADDLAVALLHCEDGDPVSWLQQNWRNMIDTVVTLATNYGHERKENTVGTISASEARDALRMQDGNVWAAVTECVEQRQKKYAELLSRGNFSREDIVTVLTANHGNLEAAYTELSKSQLKPFLMKIWGPPQGVDNESGSFTKLAHGESKGTGRGGVDQEEVSFNDFNRDRVQTWIDNSVPKSKLSQSMLHLNLIGNNKTIEKLEALSNLSKTEKRDLRARRTSDVHRYLTQFFTLNDNSLKISKSFTSMQDVNKPQKENTNTLYKFLERNIGFASSGTLLTISTTSSNIQAKSIGTDFDTDSLNEDRSGDGAISEKTDASEKPSQINDVKIEIEEEHDEDNEERGAIDKEKDKSLADKEAPVEPVVIDHQLIEDNSSPVRQIFVKSITVSSEGSIRSVSPQQSQKFGSRQSSETSSSGSGSFESVDEDSEGNDEVDMNLDRNSESKDMAVLGKLILREEMSPVPTTPLTTIEEPGNGKQQEPTAQLGGGSGVTEGQVDPDDDNLENEEEIMQMVENLIQKTEFMQEDQSAESNKSISVMYTNQDLGVSNLSLKKSNSSSPVTEPDDAGALPAADETSYADEGGKYDKEVEGVMKQLVGTVPNKEEIKSNKNEVIEVHSKIGNANDENIDNKEDKMGSGSGKINEMNYEQPLEVEIAGSEIRNLNEASENNGDINANGILDNYLKTENIVNVANVIVNENVAKNLDIPADLQVTENGIEDNTENEIFEEPPEIMSDALTGEDIFNVVVENELDINREVSQTMGQGSAKNGSIKIEDESSGLKETEDVQPPINVESSSGTPQTALNMAETDSKSIATNKLQTSEGNSERDVSPIPTDSEKDPSSKFHEEGHKLSRAKSSYELSMGEVIENNAKLARTASSNELVNLLRESLAKDDVVERIVSSLFQSVLRANEFQLPSHSRDASLLRSRHGSSLSRDMSFRGSTESERDDSELYYEAVETREIQQGRRGRRQFRRRGRNAKRRGTPKKTDESSIISTSTDNYSNRDGNSRSTSPADIVDYIDETEREARRLLAEGIVSSYDRAELVVQLKALNFNQEDALLAAKECSSMESAIAFLQQDCDLCAGKYCMKQMVSMLECEHMCCRDCAQNYFTLQITERSVGDCVCPFCKEPEIGRMEEDAALDYFAHLDIFLKALVAPDAHELFQRKLRDRTLMSDPHFKWCIKCSSGFIANPKQRKLICPDCRTITCANCRRAWEKEHEKMTCEEFAAFKNEEDAEENQVEKQLAEGGVTCPKCHQRYLLAKGGCMHLTCPGCKHEFCSGCSKPFLMGAKCAVSANCERLGLHSHHPRNCLFYLRDKDPPILEQLLQEHGVELAKESEPSSSRCKTQLLKETTDGLVEASCGHPVEGAGLCRTHYIEHLVDLVKTNKIDPVGVMDATDAVQELRRHGKDLPIRADFPSDKDYLTFCIKIISEEIPLE</sequence>
<dbReference type="InterPro" id="IPR001876">
    <property type="entry name" value="Znf_RanBP2"/>
</dbReference>
<dbReference type="InterPro" id="IPR001841">
    <property type="entry name" value="Znf_RING"/>
</dbReference>
<dbReference type="Gene3D" id="6.10.140.1100">
    <property type="match status" value="1"/>
</dbReference>
<feature type="compositionally biased region" description="Polar residues" evidence="9">
    <location>
        <begin position="1279"/>
        <end position="1295"/>
    </location>
</feature>
<dbReference type="PROSITE" id="PS50089">
    <property type="entry name" value="ZF_RING_2"/>
    <property type="match status" value="1"/>
</dbReference>
<feature type="compositionally biased region" description="Basic and acidic residues" evidence="9">
    <location>
        <begin position="1713"/>
        <end position="1739"/>
    </location>
</feature>
<dbReference type="GO" id="GO:0071797">
    <property type="term" value="C:LUBAC complex"/>
    <property type="evidence" value="ECO:0007669"/>
    <property type="project" value="InterPro"/>
</dbReference>
<feature type="region of interest" description="Disordered" evidence="9">
    <location>
        <begin position="807"/>
        <end position="860"/>
    </location>
</feature>
<evidence type="ECO:0000256" key="9">
    <source>
        <dbReference type="SAM" id="MobiDB-lite"/>
    </source>
</evidence>
<feature type="region of interest" description="Disordered" evidence="9">
    <location>
        <begin position="1"/>
        <end position="71"/>
    </location>
</feature>
<evidence type="ECO:0000259" key="11">
    <source>
        <dbReference type="PROSITE" id="PS50119"/>
    </source>
</evidence>
<feature type="compositionally biased region" description="Low complexity" evidence="9">
    <location>
        <begin position="359"/>
        <end position="371"/>
    </location>
</feature>
<dbReference type="GO" id="GO:0036435">
    <property type="term" value="F:K48-linked polyubiquitin modification-dependent protein binding"/>
    <property type="evidence" value="ECO:0007669"/>
    <property type="project" value="TreeGrafter"/>
</dbReference>
<dbReference type="Pfam" id="PF16678">
    <property type="entry name" value="UBA_HOIP"/>
    <property type="match status" value="1"/>
</dbReference>
<dbReference type="Gene3D" id="1.10.8.10">
    <property type="entry name" value="DNA helicase RuvA subunit, C-terminal domain"/>
    <property type="match status" value="1"/>
</dbReference>
<dbReference type="Pfam" id="PF18091">
    <property type="entry name" value="E3_UbLigase_RBR"/>
    <property type="match status" value="1"/>
</dbReference>
<feature type="compositionally biased region" description="Basic residues" evidence="9">
    <location>
        <begin position="325"/>
        <end position="335"/>
    </location>
</feature>
<dbReference type="InterPro" id="IPR047542">
    <property type="entry name" value="Rcat_RBR_RNF31-like"/>
</dbReference>
<dbReference type="CDD" id="cd20337">
    <property type="entry name" value="BRcat_RBR_HOIP"/>
    <property type="match status" value="1"/>
</dbReference>
<keyword evidence="7" id="KW-0862">Zinc</keyword>
<keyword evidence="6" id="KW-0833">Ubl conjugation pathway</keyword>
<feature type="compositionally biased region" description="Polar residues" evidence="9">
    <location>
        <begin position="599"/>
        <end position="609"/>
    </location>
</feature>
<dbReference type="GO" id="GO:1990450">
    <property type="term" value="F:linear polyubiquitin binding"/>
    <property type="evidence" value="ECO:0007669"/>
    <property type="project" value="TreeGrafter"/>
</dbReference>
<evidence type="ECO:0000259" key="13">
    <source>
        <dbReference type="PROSITE" id="PS51873"/>
    </source>
</evidence>
<organism evidence="14">
    <name type="scientific">Lygus hesperus</name>
    <name type="common">Western plant bug</name>
    <dbReference type="NCBI Taxonomy" id="30085"/>
    <lineage>
        <taxon>Eukaryota</taxon>
        <taxon>Metazoa</taxon>
        <taxon>Ecdysozoa</taxon>
        <taxon>Arthropoda</taxon>
        <taxon>Hexapoda</taxon>
        <taxon>Insecta</taxon>
        <taxon>Pterygota</taxon>
        <taxon>Neoptera</taxon>
        <taxon>Paraneoptera</taxon>
        <taxon>Hemiptera</taxon>
        <taxon>Heteroptera</taxon>
        <taxon>Panheteroptera</taxon>
        <taxon>Cimicomorpha</taxon>
        <taxon>Miridae</taxon>
        <taxon>Mirini</taxon>
        <taxon>Lygus</taxon>
    </lineage>
</organism>
<dbReference type="InterPro" id="IPR047543">
    <property type="entry name" value="Bbox1_RNF31-like"/>
</dbReference>
<feature type="domain" description="RanBP2-type" evidence="12">
    <location>
        <begin position="551"/>
        <end position="581"/>
    </location>
</feature>
<keyword evidence="5 8" id="KW-0863">Zinc-finger</keyword>
<feature type="compositionally biased region" description="Polar residues" evidence="9">
    <location>
        <begin position="1681"/>
        <end position="1691"/>
    </location>
</feature>
<feature type="compositionally biased region" description="Basic and acidic residues" evidence="9">
    <location>
        <begin position="829"/>
        <end position="847"/>
    </location>
</feature>
<feature type="compositionally biased region" description="Basic and acidic residues" evidence="9">
    <location>
        <begin position="1193"/>
        <end position="1210"/>
    </location>
</feature>
<evidence type="ECO:0000256" key="7">
    <source>
        <dbReference type="ARBA" id="ARBA00022833"/>
    </source>
</evidence>
<feature type="compositionally biased region" description="Basic and acidic residues" evidence="9">
    <location>
        <begin position="610"/>
        <end position="649"/>
    </location>
</feature>
<feature type="domain" description="RING-type" evidence="13">
    <location>
        <begin position="1963"/>
        <end position="2202"/>
    </location>
</feature>
<feature type="region of interest" description="Disordered" evidence="9">
    <location>
        <begin position="1512"/>
        <end position="1531"/>
    </location>
</feature>
<keyword evidence="2" id="KW-0808">Transferase</keyword>
<feature type="compositionally biased region" description="Basic and acidic residues" evidence="9">
    <location>
        <begin position="734"/>
        <end position="743"/>
    </location>
</feature>
<feature type="compositionally biased region" description="Polar residues" evidence="9">
    <location>
        <begin position="1647"/>
        <end position="1657"/>
    </location>
</feature>